<comment type="subcellular location">
    <subcellularLocation>
        <location evidence="1">Nucleus</location>
    </subcellularLocation>
</comment>
<comment type="similarity">
    <text evidence="2 5">Belongs to the HSF family.</text>
</comment>
<name>A0ABR2VMJ5_9FUNG</name>
<dbReference type="InterPro" id="IPR036390">
    <property type="entry name" value="WH_DNA-bd_sf"/>
</dbReference>
<keyword evidence="9" id="KW-1185">Reference proteome</keyword>
<dbReference type="InterPro" id="IPR036388">
    <property type="entry name" value="WH-like_DNA-bd_sf"/>
</dbReference>
<evidence type="ECO:0000313" key="8">
    <source>
        <dbReference type="EMBL" id="KAK9680855.1"/>
    </source>
</evidence>
<dbReference type="SMART" id="SM00415">
    <property type="entry name" value="HSF"/>
    <property type="match status" value="1"/>
</dbReference>
<accession>A0ABR2VMJ5</accession>
<evidence type="ECO:0000256" key="5">
    <source>
        <dbReference type="RuleBase" id="RU004020"/>
    </source>
</evidence>
<reference evidence="8 9" key="1">
    <citation type="submission" date="2023-04" db="EMBL/GenBank/DDBJ databases">
        <title>Genome of Basidiobolus ranarum AG-B5.</title>
        <authorList>
            <person name="Stajich J.E."/>
            <person name="Carter-House D."/>
            <person name="Gryganskyi A."/>
        </authorList>
    </citation>
    <scope>NUCLEOTIDE SEQUENCE [LARGE SCALE GENOMIC DNA]</scope>
    <source>
        <strain evidence="8 9">AG-B5</strain>
    </source>
</reference>
<proteinExistence type="inferred from homology"/>
<evidence type="ECO:0000256" key="4">
    <source>
        <dbReference type="ARBA" id="ARBA00023242"/>
    </source>
</evidence>
<evidence type="ECO:0000256" key="2">
    <source>
        <dbReference type="ARBA" id="ARBA00006403"/>
    </source>
</evidence>
<sequence length="333" mass="38140">MNANLSPMLDSMDTQIPPQSKEIPVFVRKLYRMLDNERHAEYIRWNSSGNSFVIPDGPLLAAVVLPKFFKASTFSSFVRQLNNYEFRRISDARKAKNPSSQLASVFTHPNFQRGKYNQLHLIKRSVNRAARVKSKIHSNSSEKGDEEILLPHLIGGLDCSSSESEDSGELVENQTEHCANCQSLNMEVQVLRQRLRSYEDIFATNAEHSLSIEQKNRKTSQDSTKHPQAPQYPVPQPDSSFGKTENWTIETANQEFEIFSKLSWMYSLESPTLNPPQPMMYSFCDTDVPHNHSWNSCSDNGFDQSMLNWNVHPRAEDRKCLDATQITDVYPFL</sequence>
<keyword evidence="3" id="KW-0238">DNA-binding</keyword>
<feature type="domain" description="HSF-type DNA-binding" evidence="7">
    <location>
        <begin position="22"/>
        <end position="125"/>
    </location>
</feature>
<keyword evidence="4" id="KW-0539">Nucleus</keyword>
<evidence type="ECO:0000256" key="3">
    <source>
        <dbReference type="ARBA" id="ARBA00023125"/>
    </source>
</evidence>
<feature type="compositionally biased region" description="Basic and acidic residues" evidence="6">
    <location>
        <begin position="214"/>
        <end position="225"/>
    </location>
</feature>
<dbReference type="InterPro" id="IPR000232">
    <property type="entry name" value="HSF_DNA-bd"/>
</dbReference>
<comment type="caution">
    <text evidence="8">The sequence shown here is derived from an EMBL/GenBank/DDBJ whole genome shotgun (WGS) entry which is preliminary data.</text>
</comment>
<dbReference type="PANTHER" id="PTHR10015:SF427">
    <property type="entry name" value="HEAT SHOCK FACTOR PROTEIN"/>
    <property type="match status" value="1"/>
</dbReference>
<dbReference type="Proteomes" id="UP001479436">
    <property type="component" value="Unassembled WGS sequence"/>
</dbReference>
<organism evidence="8 9">
    <name type="scientific">Basidiobolus ranarum</name>
    <dbReference type="NCBI Taxonomy" id="34480"/>
    <lineage>
        <taxon>Eukaryota</taxon>
        <taxon>Fungi</taxon>
        <taxon>Fungi incertae sedis</taxon>
        <taxon>Zoopagomycota</taxon>
        <taxon>Entomophthoromycotina</taxon>
        <taxon>Basidiobolomycetes</taxon>
        <taxon>Basidiobolales</taxon>
        <taxon>Basidiobolaceae</taxon>
        <taxon>Basidiobolus</taxon>
    </lineage>
</organism>
<dbReference type="PANTHER" id="PTHR10015">
    <property type="entry name" value="HEAT SHOCK TRANSCRIPTION FACTOR"/>
    <property type="match status" value="1"/>
</dbReference>
<feature type="region of interest" description="Disordered" evidence="6">
    <location>
        <begin position="212"/>
        <end position="244"/>
    </location>
</feature>
<gene>
    <name evidence="8" type="ORF">K7432_015815</name>
</gene>
<dbReference type="SUPFAM" id="SSF46785">
    <property type="entry name" value="Winged helix' DNA-binding domain"/>
    <property type="match status" value="1"/>
</dbReference>
<dbReference type="PRINTS" id="PR00056">
    <property type="entry name" value="HSFDOMAIN"/>
</dbReference>
<evidence type="ECO:0000259" key="7">
    <source>
        <dbReference type="SMART" id="SM00415"/>
    </source>
</evidence>
<dbReference type="EMBL" id="JASJQH010009169">
    <property type="protein sequence ID" value="KAK9680855.1"/>
    <property type="molecule type" value="Genomic_DNA"/>
</dbReference>
<evidence type="ECO:0000256" key="6">
    <source>
        <dbReference type="SAM" id="MobiDB-lite"/>
    </source>
</evidence>
<dbReference type="Gene3D" id="1.10.10.10">
    <property type="entry name" value="Winged helix-like DNA-binding domain superfamily/Winged helix DNA-binding domain"/>
    <property type="match status" value="1"/>
</dbReference>
<evidence type="ECO:0000313" key="9">
    <source>
        <dbReference type="Proteomes" id="UP001479436"/>
    </source>
</evidence>
<dbReference type="Pfam" id="PF00447">
    <property type="entry name" value="HSF_DNA-bind"/>
    <property type="match status" value="1"/>
</dbReference>
<protein>
    <recommendedName>
        <fullName evidence="7">HSF-type DNA-binding domain-containing protein</fullName>
    </recommendedName>
</protein>
<evidence type="ECO:0000256" key="1">
    <source>
        <dbReference type="ARBA" id="ARBA00004123"/>
    </source>
</evidence>